<comment type="subcellular location">
    <subcellularLocation>
        <location evidence="1">Mitochondrion inner membrane</location>
        <topology evidence="1">Single-pass membrane protein</topology>
        <orientation evidence="1">Matrix side</orientation>
    </subcellularLocation>
</comment>
<keyword evidence="5 11" id="KW-0812">Transmembrane</keyword>
<comment type="similarity">
    <text evidence="2">Belongs to the complex I NDUFC2 subunit family.</text>
</comment>
<dbReference type="Proteomes" id="UP000759131">
    <property type="component" value="Unassembled WGS sequence"/>
</dbReference>
<protein>
    <submittedName>
        <fullName evidence="12">Uncharacterized protein</fullName>
    </submittedName>
</protein>
<evidence type="ECO:0000256" key="5">
    <source>
        <dbReference type="ARBA" id="ARBA00022692"/>
    </source>
</evidence>
<evidence type="ECO:0000313" key="13">
    <source>
        <dbReference type="Proteomes" id="UP000759131"/>
    </source>
</evidence>
<dbReference type="InterPro" id="IPR009423">
    <property type="entry name" value="NDUC2"/>
</dbReference>
<dbReference type="PANTHER" id="PTHR13099:SF0">
    <property type="entry name" value="NADH DEHYDROGENASE [UBIQUINONE] 1 SUBUNIT C2-RELATED"/>
    <property type="match status" value="1"/>
</dbReference>
<evidence type="ECO:0000256" key="9">
    <source>
        <dbReference type="ARBA" id="ARBA00023128"/>
    </source>
</evidence>
<keyword evidence="6" id="KW-0999">Mitochondrion inner membrane</keyword>
<proteinExistence type="inferred from homology"/>
<accession>A0A7R9KSX9</accession>
<feature type="transmembrane region" description="Helical" evidence="11">
    <location>
        <begin position="80"/>
        <end position="99"/>
    </location>
</feature>
<evidence type="ECO:0000256" key="2">
    <source>
        <dbReference type="ARBA" id="ARBA00008674"/>
    </source>
</evidence>
<evidence type="ECO:0000256" key="6">
    <source>
        <dbReference type="ARBA" id="ARBA00022792"/>
    </source>
</evidence>
<dbReference type="GO" id="GO:0005743">
    <property type="term" value="C:mitochondrial inner membrane"/>
    <property type="evidence" value="ECO:0007669"/>
    <property type="project" value="UniProtKB-SubCell"/>
</dbReference>
<keyword evidence="10 11" id="KW-0472">Membrane</keyword>
<dbReference type="PANTHER" id="PTHR13099">
    <property type="entry name" value="NADH-UBIQUINONE OXIDOREDUCTASE SUBUNIT B14.5B"/>
    <property type="match status" value="1"/>
</dbReference>
<dbReference type="AlphaFoldDB" id="A0A7R9KSX9"/>
<keyword evidence="7" id="KW-0249">Electron transport</keyword>
<evidence type="ECO:0000256" key="11">
    <source>
        <dbReference type="SAM" id="Phobius"/>
    </source>
</evidence>
<dbReference type="OrthoDB" id="6329847at2759"/>
<evidence type="ECO:0000313" key="12">
    <source>
        <dbReference type="EMBL" id="CAD7628804.1"/>
    </source>
</evidence>
<evidence type="ECO:0000256" key="10">
    <source>
        <dbReference type="ARBA" id="ARBA00023136"/>
    </source>
</evidence>
<gene>
    <name evidence="12" type="ORF">OSB1V03_LOCUS9224</name>
</gene>
<keyword evidence="4" id="KW-0679">Respiratory chain</keyword>
<evidence type="ECO:0000256" key="4">
    <source>
        <dbReference type="ARBA" id="ARBA00022660"/>
    </source>
</evidence>
<evidence type="ECO:0000256" key="8">
    <source>
        <dbReference type="ARBA" id="ARBA00022989"/>
    </source>
</evidence>
<organism evidence="12">
    <name type="scientific">Medioppia subpectinata</name>
    <dbReference type="NCBI Taxonomy" id="1979941"/>
    <lineage>
        <taxon>Eukaryota</taxon>
        <taxon>Metazoa</taxon>
        <taxon>Ecdysozoa</taxon>
        <taxon>Arthropoda</taxon>
        <taxon>Chelicerata</taxon>
        <taxon>Arachnida</taxon>
        <taxon>Acari</taxon>
        <taxon>Acariformes</taxon>
        <taxon>Sarcoptiformes</taxon>
        <taxon>Oribatida</taxon>
        <taxon>Brachypylina</taxon>
        <taxon>Oppioidea</taxon>
        <taxon>Oppiidae</taxon>
        <taxon>Medioppia</taxon>
    </lineage>
</organism>
<reference evidence="12" key="1">
    <citation type="submission" date="2020-11" db="EMBL/GenBank/DDBJ databases">
        <authorList>
            <person name="Tran Van P."/>
        </authorList>
    </citation>
    <scope>NUCLEOTIDE SEQUENCE</scope>
</reference>
<sequence length="181" mass="20962">MEAKIGEEAERTRPFFPKDNAIPLNSIDWKSRYNELKNRKDWDDKKDFVGLKRLGNSYHPLDPFFKFEGVPNGNDTLDRIWWPSVCGFMGIAISAGYNWHSRRPFVSALLPTLVSGAVGVGVACLMNKYNGRRAQERDAVLIHYLLLHEHEFPRIERKRFGEITMAWTPFRCGNDGLYIEK</sequence>
<feature type="transmembrane region" description="Helical" evidence="11">
    <location>
        <begin position="105"/>
        <end position="127"/>
    </location>
</feature>
<keyword evidence="9" id="KW-0496">Mitochondrion</keyword>
<name>A0A7R9KSX9_9ACAR</name>
<evidence type="ECO:0000256" key="7">
    <source>
        <dbReference type="ARBA" id="ARBA00022982"/>
    </source>
</evidence>
<keyword evidence="13" id="KW-1185">Reference proteome</keyword>
<evidence type="ECO:0000256" key="3">
    <source>
        <dbReference type="ARBA" id="ARBA00022448"/>
    </source>
</evidence>
<keyword evidence="3" id="KW-0813">Transport</keyword>
<keyword evidence="8 11" id="KW-1133">Transmembrane helix</keyword>
<dbReference type="EMBL" id="CAJPIZ010006110">
    <property type="protein sequence ID" value="CAG2109234.1"/>
    <property type="molecule type" value="Genomic_DNA"/>
</dbReference>
<evidence type="ECO:0000256" key="1">
    <source>
        <dbReference type="ARBA" id="ARBA00004298"/>
    </source>
</evidence>
<dbReference type="GO" id="GO:0006120">
    <property type="term" value="P:mitochondrial electron transport, NADH to ubiquinone"/>
    <property type="evidence" value="ECO:0007669"/>
    <property type="project" value="InterPro"/>
</dbReference>
<dbReference type="EMBL" id="OC860685">
    <property type="protein sequence ID" value="CAD7628804.1"/>
    <property type="molecule type" value="Genomic_DNA"/>
</dbReference>
<dbReference type="Pfam" id="PF06374">
    <property type="entry name" value="NDUF_C2"/>
    <property type="match status" value="1"/>
</dbReference>